<dbReference type="EMBL" id="BKCJ011054739">
    <property type="protein sequence ID" value="GFC76095.1"/>
    <property type="molecule type" value="Genomic_DNA"/>
</dbReference>
<comment type="caution">
    <text evidence="2">The sequence shown here is derived from an EMBL/GenBank/DDBJ whole genome shotgun (WGS) entry which is preliminary data.</text>
</comment>
<organism evidence="2">
    <name type="scientific">Tanacetum cinerariifolium</name>
    <name type="common">Dalmatian daisy</name>
    <name type="synonym">Chrysanthemum cinerariifolium</name>
    <dbReference type="NCBI Taxonomy" id="118510"/>
    <lineage>
        <taxon>Eukaryota</taxon>
        <taxon>Viridiplantae</taxon>
        <taxon>Streptophyta</taxon>
        <taxon>Embryophyta</taxon>
        <taxon>Tracheophyta</taxon>
        <taxon>Spermatophyta</taxon>
        <taxon>Magnoliopsida</taxon>
        <taxon>eudicotyledons</taxon>
        <taxon>Gunneridae</taxon>
        <taxon>Pentapetalae</taxon>
        <taxon>asterids</taxon>
        <taxon>campanulids</taxon>
        <taxon>Asterales</taxon>
        <taxon>Asteraceae</taxon>
        <taxon>Asteroideae</taxon>
        <taxon>Anthemideae</taxon>
        <taxon>Anthemidinae</taxon>
        <taxon>Tanacetum</taxon>
    </lineage>
</organism>
<protein>
    <submittedName>
        <fullName evidence="2">Uncharacterized protein</fullName>
    </submittedName>
</protein>
<gene>
    <name evidence="2" type="ORF">Tci_848065</name>
</gene>
<sequence>KEEIYLKLGKRLYKIHMVEEIRDIVKVGNDEKENSGSNDDVKVVKQTVADAGNEEGEDENFDSDKDNEDGDRRMTENRRANGSWKGSEVKLKGGNFEDECDGSVNVGNSEEQVPMAAEKKEHDFEKS</sequence>
<proteinExistence type="predicted"/>
<feature type="compositionally biased region" description="Basic and acidic residues" evidence="1">
    <location>
        <begin position="117"/>
        <end position="127"/>
    </location>
</feature>
<feature type="non-terminal residue" evidence="2">
    <location>
        <position position="1"/>
    </location>
</feature>
<accession>A0A699QZE1</accession>
<feature type="compositionally biased region" description="Basic and acidic residues" evidence="1">
    <location>
        <begin position="28"/>
        <end position="43"/>
    </location>
</feature>
<feature type="compositionally biased region" description="Basic and acidic residues" evidence="1">
    <location>
        <begin position="70"/>
        <end position="79"/>
    </location>
</feature>
<feature type="region of interest" description="Disordered" evidence="1">
    <location>
        <begin position="28"/>
        <end position="127"/>
    </location>
</feature>
<name>A0A699QZE1_TANCI</name>
<evidence type="ECO:0000256" key="1">
    <source>
        <dbReference type="SAM" id="MobiDB-lite"/>
    </source>
</evidence>
<evidence type="ECO:0000313" key="2">
    <source>
        <dbReference type="EMBL" id="GFC76095.1"/>
    </source>
</evidence>
<feature type="compositionally biased region" description="Acidic residues" evidence="1">
    <location>
        <begin position="52"/>
        <end position="69"/>
    </location>
</feature>
<dbReference type="AlphaFoldDB" id="A0A699QZE1"/>
<reference evidence="2" key="1">
    <citation type="journal article" date="2019" name="Sci. Rep.">
        <title>Draft genome of Tanacetum cinerariifolium, the natural source of mosquito coil.</title>
        <authorList>
            <person name="Yamashiro T."/>
            <person name="Shiraishi A."/>
            <person name="Satake H."/>
            <person name="Nakayama K."/>
        </authorList>
    </citation>
    <scope>NUCLEOTIDE SEQUENCE</scope>
</reference>